<dbReference type="SUPFAM" id="SSF55486">
    <property type="entry name" value="Metalloproteases ('zincins'), catalytic domain"/>
    <property type="match status" value="1"/>
</dbReference>
<organism evidence="13">
    <name type="scientific">Candidatus Kentrum sp. SD</name>
    <dbReference type="NCBI Taxonomy" id="2126332"/>
    <lineage>
        <taxon>Bacteria</taxon>
        <taxon>Pseudomonadati</taxon>
        <taxon>Pseudomonadota</taxon>
        <taxon>Gammaproteobacteria</taxon>
        <taxon>Candidatus Kentrum</taxon>
    </lineage>
</organism>
<dbReference type="GO" id="GO:0006518">
    <property type="term" value="P:peptide metabolic process"/>
    <property type="evidence" value="ECO:0007669"/>
    <property type="project" value="TreeGrafter"/>
</dbReference>
<dbReference type="Gene3D" id="1.10.1370.10">
    <property type="entry name" value="Neurolysin, domain 3"/>
    <property type="match status" value="1"/>
</dbReference>
<keyword evidence="2 9" id="KW-0645">Protease</keyword>
<dbReference type="Gene3D" id="1.10.1370.40">
    <property type="match status" value="1"/>
</dbReference>
<feature type="region of interest" description="Disordered" evidence="10">
    <location>
        <begin position="1"/>
        <end position="21"/>
    </location>
</feature>
<evidence type="ECO:0000256" key="7">
    <source>
        <dbReference type="ARBA" id="ARBA00024603"/>
    </source>
</evidence>
<dbReference type="InterPro" id="IPR045666">
    <property type="entry name" value="OpdA_N"/>
</dbReference>
<dbReference type="AlphaFoldDB" id="A0A451BIV5"/>
<dbReference type="GO" id="GO:0006508">
    <property type="term" value="P:proteolysis"/>
    <property type="evidence" value="ECO:0007669"/>
    <property type="project" value="UniProtKB-KW"/>
</dbReference>
<dbReference type="GO" id="GO:0005829">
    <property type="term" value="C:cytosol"/>
    <property type="evidence" value="ECO:0007669"/>
    <property type="project" value="UniProtKB-ARBA"/>
</dbReference>
<evidence type="ECO:0000256" key="1">
    <source>
        <dbReference type="ARBA" id="ARBA00006040"/>
    </source>
</evidence>
<evidence type="ECO:0000313" key="13">
    <source>
        <dbReference type="EMBL" id="VFK78207.1"/>
    </source>
</evidence>
<accession>A0A451BIV5</accession>
<dbReference type="FunFam" id="3.40.390.10:FF:000009">
    <property type="entry name" value="Oligopeptidase A"/>
    <property type="match status" value="1"/>
</dbReference>
<dbReference type="InterPro" id="IPR024079">
    <property type="entry name" value="MetalloPept_cat_dom_sf"/>
</dbReference>
<dbReference type="CDD" id="cd06456">
    <property type="entry name" value="M3A_DCP"/>
    <property type="match status" value="1"/>
</dbReference>
<dbReference type="InterPro" id="IPR045090">
    <property type="entry name" value="Pept_M3A_M3B"/>
</dbReference>
<feature type="domain" description="Oligopeptidase A N-terminal" evidence="12">
    <location>
        <begin position="107"/>
        <end position="209"/>
    </location>
</feature>
<dbReference type="InterPro" id="IPR034005">
    <property type="entry name" value="M3A_DCP"/>
</dbReference>
<dbReference type="Pfam" id="PF19310">
    <property type="entry name" value="TOP_N"/>
    <property type="match status" value="1"/>
</dbReference>
<keyword evidence="6 9" id="KW-0482">Metalloprotease</keyword>
<comment type="similarity">
    <text evidence="1 9">Belongs to the peptidase M3 family.</text>
</comment>
<dbReference type="GO" id="GO:0004222">
    <property type="term" value="F:metalloendopeptidase activity"/>
    <property type="evidence" value="ECO:0007669"/>
    <property type="project" value="UniProtKB-EC"/>
</dbReference>
<dbReference type="PANTHER" id="PTHR11804">
    <property type="entry name" value="PROTEASE M3 THIMET OLIGOPEPTIDASE-RELATED"/>
    <property type="match status" value="1"/>
</dbReference>
<dbReference type="Gene3D" id="3.40.390.10">
    <property type="entry name" value="Collagenase (Catalytic Domain)"/>
    <property type="match status" value="1"/>
</dbReference>
<protein>
    <recommendedName>
        <fullName evidence="8">oligopeptidase A</fullName>
        <ecNumber evidence="8">3.4.24.70</ecNumber>
    </recommendedName>
</protein>
<dbReference type="EC" id="3.4.24.70" evidence="8"/>
<comment type="cofactor">
    <cofactor evidence="9">
        <name>Zn(2+)</name>
        <dbReference type="ChEBI" id="CHEBI:29105"/>
    </cofactor>
    <text evidence="9">Binds 1 zinc ion.</text>
</comment>
<feature type="region of interest" description="Disordered" evidence="10">
    <location>
        <begin position="63"/>
        <end position="101"/>
    </location>
</feature>
<evidence type="ECO:0000256" key="5">
    <source>
        <dbReference type="ARBA" id="ARBA00022833"/>
    </source>
</evidence>
<evidence type="ECO:0000256" key="10">
    <source>
        <dbReference type="SAM" id="MobiDB-lite"/>
    </source>
</evidence>
<evidence type="ECO:0000256" key="6">
    <source>
        <dbReference type="ARBA" id="ARBA00023049"/>
    </source>
</evidence>
<evidence type="ECO:0000259" key="11">
    <source>
        <dbReference type="Pfam" id="PF01432"/>
    </source>
</evidence>
<keyword evidence="3 9" id="KW-0479">Metal-binding</keyword>
<evidence type="ECO:0000259" key="12">
    <source>
        <dbReference type="Pfam" id="PF19310"/>
    </source>
</evidence>
<proteinExistence type="inferred from homology"/>
<sequence>MARRGILSNTMNTSLQTPWSNPDGLPAFSEIRSEHIPGAMERLLEEARATVADVLAKHNSGRIDPSRSCGGETNTLGSGASIGPTPCRSEREAPTSSLGEIEDGAGTIRWDALILPLEELDDFLNQVWSPVSHLHSVADNPKLREAHNACLPMLSEYSTELGQNEQLFHAFQQISVAEEMARLSPARRKILENSLLDFRLSGVGLDAKDKARFKAISARLATLKSRFSENVLDATNAWEKHILERETLSGLPESAFALARQTAERKGRDGWLLTLEFPSYLSVITFADDPALRREIYEAYATRSSDQGPNAGQWDNTEVMEEILALRGEKARLLGFSDYSEYSLVRKMAPSPDHVLDFLRDLARRARPMAERELEEVRAFARDRMGSPRIEAWDIPYYSEKLYQDRFSFSQEELRVYFPLPKVLSGLFEVARRLFGIRIQPVEGRETWHPDARFYRVRDSDGATIGGFYLDPYARPHKRGGAWMDECITRKALGGPVQSPIAYLICNFGPPIGDNPSLLTHEEVLTLFHEFGHALHHLLTRIDYPSIAGINGVPWDAVELPSQLLELWCWEPETLRRVSGHVETGAPLPDTLLDSLRESRNFHSGMAMVRQLEYALFDFRLHRDYHPSQSEPKGAQIQRLLGETRDEVAVVTSPAFHRPAHSFSHIFAGGYAAGYYSYKWAEMLASDAFSKFEENGIFDRDTGALFQQTILEQGGARDAMDLFKEFRGRGPVIDALLRHSGIDVG</sequence>
<dbReference type="Pfam" id="PF01432">
    <property type="entry name" value="Peptidase_M3"/>
    <property type="match status" value="1"/>
</dbReference>
<gene>
    <name evidence="13" type="ORF">BECKSD772D_GA0070982_100919</name>
</gene>
<keyword evidence="5 9" id="KW-0862">Zinc</keyword>
<dbReference type="InterPro" id="IPR001567">
    <property type="entry name" value="Pept_M3A_M3B_dom"/>
</dbReference>
<evidence type="ECO:0000256" key="4">
    <source>
        <dbReference type="ARBA" id="ARBA00022801"/>
    </source>
</evidence>
<name>A0A451BIV5_9GAMM</name>
<evidence type="ECO:0000256" key="8">
    <source>
        <dbReference type="ARBA" id="ARBA00026100"/>
    </source>
</evidence>
<dbReference type="InterPro" id="IPR024077">
    <property type="entry name" value="Neurolysin/TOP_dom2"/>
</dbReference>
<dbReference type="PANTHER" id="PTHR11804:SF84">
    <property type="entry name" value="SACCHAROLYSIN"/>
    <property type="match status" value="1"/>
</dbReference>
<feature type="compositionally biased region" description="Polar residues" evidence="10">
    <location>
        <begin position="7"/>
        <end position="20"/>
    </location>
</feature>
<dbReference type="GO" id="GO:0046872">
    <property type="term" value="F:metal ion binding"/>
    <property type="evidence" value="ECO:0007669"/>
    <property type="project" value="UniProtKB-UniRule"/>
</dbReference>
<feature type="domain" description="Peptidase M3A/M3B catalytic" evidence="11">
    <location>
        <begin position="287"/>
        <end position="741"/>
    </location>
</feature>
<evidence type="ECO:0000256" key="2">
    <source>
        <dbReference type="ARBA" id="ARBA00022670"/>
    </source>
</evidence>
<reference evidence="13" key="1">
    <citation type="submission" date="2019-02" db="EMBL/GenBank/DDBJ databases">
        <authorList>
            <person name="Gruber-Vodicka R. H."/>
            <person name="Seah K. B. B."/>
        </authorList>
    </citation>
    <scope>NUCLEOTIDE SEQUENCE</scope>
    <source>
        <strain evidence="13">BECK_S127</strain>
    </source>
</reference>
<keyword evidence="4 9" id="KW-0378">Hydrolase</keyword>
<evidence type="ECO:0000256" key="9">
    <source>
        <dbReference type="RuleBase" id="RU003435"/>
    </source>
</evidence>
<dbReference type="EMBL" id="CAADHB010000009">
    <property type="protein sequence ID" value="VFK78207.1"/>
    <property type="molecule type" value="Genomic_DNA"/>
</dbReference>
<comment type="catalytic activity">
    <reaction evidence="7">
        <text>Hydrolysis of oligopeptides, with broad specificity. Gly or Ala commonly occur as P1 or P1' residues, but more distant residues are also important, as is shown by the fact that Z-Gly-Pro-Gly-|-Gly-Pro-Ala is cleaved, but not Z-(Gly)(5).</text>
        <dbReference type="EC" id="3.4.24.70"/>
    </reaction>
</comment>
<evidence type="ECO:0000256" key="3">
    <source>
        <dbReference type="ARBA" id="ARBA00022723"/>
    </source>
</evidence>